<evidence type="ECO:0000313" key="5">
    <source>
        <dbReference type="Proteomes" id="UP000199337"/>
    </source>
</evidence>
<evidence type="ECO:0000313" key="4">
    <source>
        <dbReference type="EMBL" id="SFG84474.1"/>
    </source>
</evidence>
<sequence>MPISDEVYFESIKNVFPMLPSLFSADVAMGLTDKEKLVAIVPARTFRLAIKEDQLLSEGSPPDTAMKTREKQVNRIPKDVYGFPIISYALPVINEHTGNVLGTILLGVSQEKEQNLKQMSDSLQTFAEELADSTGELAGSSQALASNSQEVSLVVKSAQDRIRKTDEILQYIKSVAETSNLLGLNAAIEAARAGEHGRGFMVVAEEIRKLAQNSKASAAEITNTLTMIREDIDNIISSVEDFAAISEEQAAQTEQIAASGRKLADLSDQLKDVAEKLM</sequence>
<dbReference type="SMART" id="SM00283">
    <property type="entry name" value="MA"/>
    <property type="match status" value="1"/>
</dbReference>
<gene>
    <name evidence="4" type="ORF">SAMN05660649_02911</name>
</gene>
<dbReference type="PANTHER" id="PTHR32089">
    <property type="entry name" value="METHYL-ACCEPTING CHEMOTAXIS PROTEIN MCPB"/>
    <property type="match status" value="1"/>
</dbReference>
<dbReference type="RefSeq" id="WP_092472104.1">
    <property type="nucleotide sequence ID" value="NZ_FOOX01000010.1"/>
</dbReference>
<dbReference type="GO" id="GO:0016020">
    <property type="term" value="C:membrane"/>
    <property type="evidence" value="ECO:0007669"/>
    <property type="project" value="InterPro"/>
</dbReference>
<dbReference type="SUPFAM" id="SSF58104">
    <property type="entry name" value="Methyl-accepting chemotaxis protein (MCP) signaling domain"/>
    <property type="match status" value="1"/>
</dbReference>
<accession>A0A1I2V4Y7</accession>
<reference evidence="5" key="1">
    <citation type="submission" date="2016-10" db="EMBL/GenBank/DDBJ databases">
        <authorList>
            <person name="Varghese N."/>
            <person name="Submissions S."/>
        </authorList>
    </citation>
    <scope>NUCLEOTIDE SEQUENCE [LARGE SCALE GENOMIC DNA]</scope>
    <source>
        <strain evidence="5">DSM 17038</strain>
    </source>
</reference>
<keyword evidence="1 2" id="KW-0807">Transducer</keyword>
<evidence type="ECO:0000256" key="2">
    <source>
        <dbReference type="PROSITE-ProRule" id="PRU00284"/>
    </source>
</evidence>
<protein>
    <submittedName>
        <fullName evidence="4">Methyl-accepting chemotaxis protein (MCP) signalling domain-containing protein</fullName>
    </submittedName>
</protein>
<dbReference type="PROSITE" id="PS50111">
    <property type="entry name" value="CHEMOTAXIS_TRANSDUC_2"/>
    <property type="match status" value="1"/>
</dbReference>
<proteinExistence type="predicted"/>
<keyword evidence="5" id="KW-1185">Reference proteome</keyword>
<organism evidence="4 5">
    <name type="scientific">Desulfotruncus arcticus DSM 17038</name>
    <dbReference type="NCBI Taxonomy" id="1121424"/>
    <lineage>
        <taxon>Bacteria</taxon>
        <taxon>Bacillati</taxon>
        <taxon>Bacillota</taxon>
        <taxon>Clostridia</taxon>
        <taxon>Eubacteriales</taxon>
        <taxon>Desulfallaceae</taxon>
        <taxon>Desulfotruncus</taxon>
    </lineage>
</organism>
<dbReference type="PANTHER" id="PTHR32089:SF112">
    <property type="entry name" value="LYSOZYME-LIKE PROTEIN-RELATED"/>
    <property type="match status" value="1"/>
</dbReference>
<dbReference type="Gene3D" id="1.10.287.950">
    <property type="entry name" value="Methyl-accepting chemotaxis protein"/>
    <property type="match status" value="1"/>
</dbReference>
<dbReference type="Pfam" id="PF00015">
    <property type="entry name" value="MCPsignal"/>
    <property type="match status" value="1"/>
</dbReference>
<dbReference type="STRING" id="341036.SAMN05660649_02911"/>
<evidence type="ECO:0000259" key="3">
    <source>
        <dbReference type="PROSITE" id="PS50111"/>
    </source>
</evidence>
<dbReference type="Proteomes" id="UP000199337">
    <property type="component" value="Unassembled WGS sequence"/>
</dbReference>
<dbReference type="EMBL" id="FOOX01000010">
    <property type="protein sequence ID" value="SFG84474.1"/>
    <property type="molecule type" value="Genomic_DNA"/>
</dbReference>
<feature type="domain" description="Methyl-accepting transducer" evidence="3">
    <location>
        <begin position="127"/>
        <end position="278"/>
    </location>
</feature>
<evidence type="ECO:0000256" key="1">
    <source>
        <dbReference type="ARBA" id="ARBA00023224"/>
    </source>
</evidence>
<dbReference type="OrthoDB" id="3192at2"/>
<dbReference type="InterPro" id="IPR004089">
    <property type="entry name" value="MCPsignal_dom"/>
</dbReference>
<dbReference type="GO" id="GO:0007165">
    <property type="term" value="P:signal transduction"/>
    <property type="evidence" value="ECO:0007669"/>
    <property type="project" value="UniProtKB-KW"/>
</dbReference>
<dbReference type="AlphaFoldDB" id="A0A1I2V4Y7"/>
<name>A0A1I2V4Y7_9FIRM</name>